<dbReference type="FunFam" id="1.20.1310.10:FF:000013">
    <property type="entry name" value="Cullin-1 like"/>
    <property type="match status" value="1"/>
</dbReference>
<dbReference type="SMART" id="SM00182">
    <property type="entry name" value="CULLIN"/>
    <property type="match status" value="1"/>
</dbReference>
<name>A0AAD5JLA0_ACENE</name>
<dbReference type="GO" id="GO:0003924">
    <property type="term" value="F:GTPase activity"/>
    <property type="evidence" value="ECO:0007669"/>
    <property type="project" value="InterPro"/>
</dbReference>
<dbReference type="PROSITE" id="PS50069">
    <property type="entry name" value="CULLIN_2"/>
    <property type="match status" value="1"/>
</dbReference>
<dbReference type="SUPFAM" id="SSF46785">
    <property type="entry name" value="Winged helix' DNA-binding domain"/>
    <property type="match status" value="1"/>
</dbReference>
<dbReference type="Pfam" id="PF08477">
    <property type="entry name" value="Roc"/>
    <property type="match status" value="1"/>
</dbReference>
<dbReference type="InterPro" id="IPR036388">
    <property type="entry name" value="WH-like_DNA-bd_sf"/>
</dbReference>
<evidence type="ECO:0000256" key="11">
    <source>
        <dbReference type="SAM" id="MobiDB-lite"/>
    </source>
</evidence>
<dbReference type="EMBL" id="JAJSOW010000003">
    <property type="protein sequence ID" value="KAI9195636.1"/>
    <property type="molecule type" value="Genomic_DNA"/>
</dbReference>
<gene>
    <name evidence="13" type="ORF">LWI28_016813</name>
</gene>
<reference evidence="13" key="1">
    <citation type="journal article" date="2022" name="Plant J.">
        <title>Strategies of tolerance reflected in two North American maple genomes.</title>
        <authorList>
            <person name="McEvoy S.L."/>
            <person name="Sezen U.U."/>
            <person name="Trouern-Trend A."/>
            <person name="McMahon S.M."/>
            <person name="Schaberg P.G."/>
            <person name="Yang J."/>
            <person name="Wegrzyn J.L."/>
            <person name="Swenson N.G."/>
        </authorList>
    </citation>
    <scope>NUCLEOTIDE SEQUENCE</scope>
    <source>
        <strain evidence="13">91603</strain>
    </source>
</reference>
<evidence type="ECO:0000259" key="12">
    <source>
        <dbReference type="PROSITE" id="PS50069"/>
    </source>
</evidence>
<evidence type="ECO:0000256" key="2">
    <source>
        <dbReference type="ARBA" id="ARBA00022499"/>
    </source>
</evidence>
<dbReference type="Gene3D" id="1.10.10.10">
    <property type="entry name" value="Winged helix-like DNA-binding domain superfamily/Winged helix DNA-binding domain"/>
    <property type="match status" value="1"/>
</dbReference>
<comment type="similarity">
    <text evidence="1 9 10">Belongs to the cullin family.</text>
</comment>
<evidence type="ECO:0000256" key="10">
    <source>
        <dbReference type="RuleBase" id="RU003829"/>
    </source>
</evidence>
<evidence type="ECO:0000313" key="14">
    <source>
        <dbReference type="Proteomes" id="UP001064489"/>
    </source>
</evidence>
<evidence type="ECO:0000256" key="7">
    <source>
        <dbReference type="ARBA" id="ARBA00061681"/>
    </source>
</evidence>
<dbReference type="Gene3D" id="1.20.1310.10">
    <property type="entry name" value="Cullin Repeats"/>
    <property type="match status" value="4"/>
</dbReference>
<accession>A0AAD5JLA0</accession>
<protein>
    <recommendedName>
        <fullName evidence="8">Cullin-1</fullName>
    </recommendedName>
</protein>
<dbReference type="InterPro" id="IPR016159">
    <property type="entry name" value="Cullin_repeat-like_dom_sf"/>
</dbReference>
<dbReference type="InterPro" id="IPR036317">
    <property type="entry name" value="Cullin_homology_sf"/>
</dbReference>
<dbReference type="SMART" id="SM00174">
    <property type="entry name" value="RHO"/>
    <property type="match status" value="1"/>
</dbReference>
<feature type="domain" description="Cullin family profile" evidence="12">
    <location>
        <begin position="726"/>
        <end position="956"/>
    </location>
</feature>
<evidence type="ECO:0000313" key="13">
    <source>
        <dbReference type="EMBL" id="KAI9195636.1"/>
    </source>
</evidence>
<comment type="similarity">
    <text evidence="7">Belongs to the small GTPase superfamily.</text>
</comment>
<evidence type="ECO:0000256" key="3">
    <source>
        <dbReference type="ARBA" id="ARBA00022741"/>
    </source>
</evidence>
<dbReference type="SMART" id="SM00175">
    <property type="entry name" value="RAB"/>
    <property type="match status" value="1"/>
</dbReference>
<dbReference type="FunFam" id="1.10.10.10:FF:000503">
    <property type="entry name" value="Cullin-1"/>
    <property type="match status" value="1"/>
</dbReference>
<dbReference type="AlphaFoldDB" id="A0AAD5JLA0"/>
<dbReference type="Pfam" id="PF00888">
    <property type="entry name" value="Cullin"/>
    <property type="match status" value="1"/>
</dbReference>
<reference evidence="13" key="2">
    <citation type="submission" date="2023-02" db="EMBL/GenBank/DDBJ databases">
        <authorList>
            <person name="Swenson N.G."/>
            <person name="Wegrzyn J.L."/>
            <person name="Mcevoy S.L."/>
        </authorList>
    </citation>
    <scope>NUCLEOTIDE SEQUENCE</scope>
    <source>
        <strain evidence="13">91603</strain>
        <tissue evidence="13">Leaf</tissue>
    </source>
</reference>
<dbReference type="InterPro" id="IPR001373">
    <property type="entry name" value="Cullin_N"/>
</dbReference>
<dbReference type="FunFam" id="1.20.1310.10:FF:000020">
    <property type="entry name" value="Cullin-1, putative"/>
    <property type="match status" value="1"/>
</dbReference>
<comment type="caution">
    <text evidence="13">The sequence shown here is derived from an EMBL/GenBank/DDBJ whole genome shotgun (WGS) entry which is preliminary data.</text>
</comment>
<dbReference type="SUPFAM" id="SSF74788">
    <property type="entry name" value="Cullin repeat-like"/>
    <property type="match status" value="1"/>
</dbReference>
<evidence type="ECO:0000256" key="6">
    <source>
        <dbReference type="ARBA" id="ARBA00023134"/>
    </source>
</evidence>
<dbReference type="FunFam" id="1.20.1310.10:FF:000025">
    <property type="entry name" value="Cullin-1, putative"/>
    <property type="match status" value="1"/>
</dbReference>
<dbReference type="FunFam" id="3.30.230.130:FF:000005">
    <property type="entry name" value="Cullin-1 like"/>
    <property type="match status" value="1"/>
</dbReference>
<dbReference type="InterPro" id="IPR001806">
    <property type="entry name" value="Small_GTPase"/>
</dbReference>
<dbReference type="GO" id="GO:0031625">
    <property type="term" value="F:ubiquitin protein ligase binding"/>
    <property type="evidence" value="ECO:0007669"/>
    <property type="project" value="InterPro"/>
</dbReference>
<dbReference type="InterPro" id="IPR036390">
    <property type="entry name" value="WH_DNA-bd_sf"/>
</dbReference>
<dbReference type="PRINTS" id="PR00449">
    <property type="entry name" value="RASTRNSFRMNG"/>
</dbReference>
<evidence type="ECO:0000256" key="1">
    <source>
        <dbReference type="ARBA" id="ARBA00006019"/>
    </source>
</evidence>
<keyword evidence="4" id="KW-0833">Ubl conjugation pathway</keyword>
<dbReference type="PROSITE" id="PS51419">
    <property type="entry name" value="RAB"/>
    <property type="match status" value="1"/>
</dbReference>
<feature type="region of interest" description="Disordered" evidence="11">
    <location>
        <begin position="1"/>
        <end position="21"/>
    </location>
</feature>
<dbReference type="PANTHER" id="PTHR11932">
    <property type="entry name" value="CULLIN"/>
    <property type="match status" value="1"/>
</dbReference>
<dbReference type="InterPro" id="IPR059120">
    <property type="entry name" value="Cullin-like_AB"/>
</dbReference>
<keyword evidence="3" id="KW-0547">Nucleotide-binding</keyword>
<proteinExistence type="inferred from homology"/>
<dbReference type="SUPFAM" id="SSF52540">
    <property type="entry name" value="P-loop containing nucleoside triphosphate hydrolases"/>
    <property type="match status" value="1"/>
</dbReference>
<dbReference type="Gene3D" id="3.40.50.300">
    <property type="entry name" value="P-loop containing nucleotide triphosphate hydrolases"/>
    <property type="match status" value="1"/>
</dbReference>
<dbReference type="Gene3D" id="3.30.230.130">
    <property type="entry name" value="Cullin, Chain C, Domain 2"/>
    <property type="match status" value="1"/>
</dbReference>
<dbReference type="PROSITE" id="PS00675">
    <property type="entry name" value="SIGMA54_INTERACT_1"/>
    <property type="match status" value="1"/>
</dbReference>
<evidence type="ECO:0000256" key="5">
    <source>
        <dbReference type="ARBA" id="ARBA00022843"/>
    </source>
</evidence>
<dbReference type="InterPro" id="IPR019559">
    <property type="entry name" value="Cullin_neddylation_domain"/>
</dbReference>
<dbReference type="InterPro" id="IPR045093">
    <property type="entry name" value="Cullin"/>
</dbReference>
<dbReference type="FunFam" id="3.40.50.300:FF:000713">
    <property type="entry name" value="Ras-related small GTP-binding family protein"/>
    <property type="match status" value="1"/>
</dbReference>
<dbReference type="GO" id="GO:0006511">
    <property type="term" value="P:ubiquitin-dependent protein catabolic process"/>
    <property type="evidence" value="ECO:0007669"/>
    <property type="project" value="InterPro"/>
</dbReference>
<keyword evidence="6" id="KW-0342">GTP-binding</keyword>
<dbReference type="SUPFAM" id="SSF75632">
    <property type="entry name" value="Cullin homology domain"/>
    <property type="match status" value="1"/>
</dbReference>
<organism evidence="13 14">
    <name type="scientific">Acer negundo</name>
    <name type="common">Box elder</name>
    <dbReference type="NCBI Taxonomy" id="4023"/>
    <lineage>
        <taxon>Eukaryota</taxon>
        <taxon>Viridiplantae</taxon>
        <taxon>Streptophyta</taxon>
        <taxon>Embryophyta</taxon>
        <taxon>Tracheophyta</taxon>
        <taxon>Spermatophyta</taxon>
        <taxon>Magnoliopsida</taxon>
        <taxon>eudicotyledons</taxon>
        <taxon>Gunneridae</taxon>
        <taxon>Pentapetalae</taxon>
        <taxon>rosids</taxon>
        <taxon>malvids</taxon>
        <taxon>Sapindales</taxon>
        <taxon>Sapindaceae</taxon>
        <taxon>Hippocastanoideae</taxon>
        <taxon>Acereae</taxon>
        <taxon>Acer</taxon>
    </lineage>
</organism>
<evidence type="ECO:0000256" key="9">
    <source>
        <dbReference type="PROSITE-ProRule" id="PRU00330"/>
    </source>
</evidence>
<dbReference type="GO" id="GO:0005525">
    <property type="term" value="F:GTP binding"/>
    <property type="evidence" value="ECO:0007669"/>
    <property type="project" value="UniProtKB-KW"/>
</dbReference>
<dbReference type="InterPro" id="IPR025662">
    <property type="entry name" value="Sigma_54_int_dom_ATP-bd_1"/>
</dbReference>
<dbReference type="InterPro" id="IPR016158">
    <property type="entry name" value="Cullin_homology"/>
</dbReference>
<dbReference type="Proteomes" id="UP001064489">
    <property type="component" value="Chromosome 1"/>
</dbReference>
<feature type="compositionally biased region" description="Basic and acidic residues" evidence="11">
    <location>
        <begin position="1"/>
        <end position="12"/>
    </location>
</feature>
<evidence type="ECO:0000256" key="4">
    <source>
        <dbReference type="ARBA" id="ARBA00022786"/>
    </source>
</evidence>
<dbReference type="Pfam" id="PF26557">
    <property type="entry name" value="Cullin_AB"/>
    <property type="match status" value="1"/>
</dbReference>
<sequence length="1136" mass="129656">MFWRERERETKDQNGGPPSGQIRVLVVGDSGVGKTSLVHLIVKGSSTAHPPQTIGCTVGVKHITYGNSSSSSNSIKGDSERDFFVELWDVSGHERYKDCRSLFYSQINGIIFVHDLSQRRTKTSLQKWAAEIAASGTFSAPLGSGGPGGLLVPYIVIGNKADVAAKEGTRGSSGNLVEVARQWVEKQGLLPTSEELPLTESFPGSGSAIAAAKEARYDKEAVIKFFRMLIRRRYFSDELPAPNQWSISPAQKPIQRLDENFNDEDPFYKSTSLSGDSYKYNNMLPPLPAQRNLTPPPTLYPQQPVSVPENYSLPRFSFTGSSEISSTARSDLLFESGMTMNERKTIDLEQGWEFMQKGITKLKNILEGLPEPQFSSEDYMMLYTTIYNMCTQKPPHDYSQQLYDKYRESFEEYITSTVLPSIREKHDEFMLRELVKRWANHKVMVRWLSRFFHYLDRYFIARRSLPPLNEVGLTCFRDLVYLELNGKVRDAVISLIDQEREGEQIDRALLKNVLDIFVEIGMGQMDHYENDFEDAMLKDTAAYYSRKASNWILEDSCPDYMLKAEECLKREKDRVAHYLHSSSEPKLLEKVQTELLSVYANQLLEKEHSGCHALLRDDKVEDLSRMFRLFSKIPKGLDPVSNIFKQHVTAEGTALVKQAEDAASNKKAEKRDVVGLQEQVFVRKVIELHDKYLAYVNDCFQNHTLFHKSLKEAFEVFCNKGVAGSSSAELLATFCDNILKKGGSEKLSDEAIEETLEKVVKLLAYISDKDLFAEFYRKKLARRLLFDKSANDDHERSILTKLKQQCGGQFTSKMEGMVTDLTLARENQTNFEEYLSNNSNANPGIDLTVTVLTTGFWPSYKSFDLNLPAEMVKCVEVFREFYQTKTKHRKLTWIYSLGTCNLLGKFESRNTELIVTTYQASALLLFNSSDRLSYSEIMTQLNLTDDDVVRLLHSLSCAKYKILNKEPNTKNISPTDHFEFNSKFTDKMRRIKIPLPPVDEKKKVIEDVDKDRRYAIDASIVRIMKSRKVLGHQQLVLECVEQLGRMFKPDFKAIKKRIEDLITRDYLERDKTNPNMFRGRSVHGGRTNIHDGQYECHLGDCLEEGTAMLVNFAFGARCGETSINSEPLLEKLLLIP</sequence>
<dbReference type="Pfam" id="PF10557">
    <property type="entry name" value="Cullin_Nedd8"/>
    <property type="match status" value="1"/>
</dbReference>
<dbReference type="InterPro" id="IPR027417">
    <property type="entry name" value="P-loop_NTPase"/>
</dbReference>
<keyword evidence="5" id="KW-0832">Ubl conjugation</keyword>
<dbReference type="GO" id="GO:0009867">
    <property type="term" value="P:jasmonic acid mediated signaling pathway"/>
    <property type="evidence" value="ECO:0007669"/>
    <property type="project" value="UniProtKB-ARBA"/>
</dbReference>
<dbReference type="SMART" id="SM00884">
    <property type="entry name" value="Cullin_Nedd8"/>
    <property type="match status" value="1"/>
</dbReference>
<keyword evidence="2" id="KW-1017">Isopeptide bond</keyword>
<keyword evidence="14" id="KW-1185">Reference proteome</keyword>
<dbReference type="FunFam" id="1.20.1310.10:FF:000021">
    <property type="entry name" value="Cullin-1, putative"/>
    <property type="match status" value="1"/>
</dbReference>
<evidence type="ECO:0000256" key="8">
    <source>
        <dbReference type="ARBA" id="ARBA00069612"/>
    </source>
</evidence>